<comment type="caution">
    <text evidence="1">The sequence shown here is derived from an EMBL/GenBank/DDBJ whole genome shotgun (WGS) entry which is preliminary data.</text>
</comment>
<name>A0A3D9L627_MARFU</name>
<evidence type="ECO:0000313" key="1">
    <source>
        <dbReference type="EMBL" id="REE00186.1"/>
    </source>
</evidence>
<evidence type="ECO:0000313" key="2">
    <source>
        <dbReference type="Proteomes" id="UP000256779"/>
    </source>
</evidence>
<sequence length="59" mass="6969">MPQKKLQFIFSCKYEVFSFFSPRDTRELAGYLVHIYDKSQLDNLTKDQIIELLKKAGLI</sequence>
<dbReference type="OrthoDB" id="1364255at2"/>
<dbReference type="RefSeq" id="WP_115867706.1">
    <property type="nucleotide sequence ID" value="NZ_QREG01000006.1"/>
</dbReference>
<accession>A0A3D9L627</accession>
<reference evidence="1 2" key="1">
    <citation type="submission" date="2018-07" db="EMBL/GenBank/DDBJ databases">
        <title>Genomic Encyclopedia of Type Strains, Phase IV (KMG-IV): sequencing the most valuable type-strain genomes for metagenomic binning, comparative biology and taxonomic classification.</title>
        <authorList>
            <person name="Goeker M."/>
        </authorList>
    </citation>
    <scope>NUCLEOTIDE SEQUENCE [LARGE SCALE GENOMIC DNA]</scope>
    <source>
        <strain evidence="1 2">DSM 4134</strain>
    </source>
</reference>
<organism evidence="1 2">
    <name type="scientific">Marinoscillum furvescens DSM 4134</name>
    <dbReference type="NCBI Taxonomy" id="1122208"/>
    <lineage>
        <taxon>Bacteria</taxon>
        <taxon>Pseudomonadati</taxon>
        <taxon>Bacteroidota</taxon>
        <taxon>Cytophagia</taxon>
        <taxon>Cytophagales</taxon>
        <taxon>Reichenbachiellaceae</taxon>
        <taxon>Marinoscillum</taxon>
    </lineage>
</organism>
<dbReference type="AlphaFoldDB" id="A0A3D9L627"/>
<dbReference type="EMBL" id="QREG01000006">
    <property type="protein sequence ID" value="REE00186.1"/>
    <property type="molecule type" value="Genomic_DNA"/>
</dbReference>
<gene>
    <name evidence="1" type="ORF">C7460_106125</name>
</gene>
<keyword evidence="2" id="KW-1185">Reference proteome</keyword>
<protein>
    <submittedName>
        <fullName evidence="1">Uncharacterized protein</fullName>
    </submittedName>
</protein>
<proteinExistence type="predicted"/>
<dbReference type="Proteomes" id="UP000256779">
    <property type="component" value="Unassembled WGS sequence"/>
</dbReference>